<evidence type="ECO:0000256" key="9">
    <source>
        <dbReference type="SAM" id="Phobius"/>
    </source>
</evidence>
<dbReference type="InterPro" id="IPR005599">
    <property type="entry name" value="GPI_mannosylTrfase"/>
</dbReference>
<keyword evidence="8 9" id="KW-0472">Membrane</keyword>
<dbReference type="Pfam" id="PF03901">
    <property type="entry name" value="Glyco_transf_22"/>
    <property type="match status" value="1"/>
</dbReference>
<evidence type="ECO:0000256" key="8">
    <source>
        <dbReference type="ARBA" id="ARBA00023136"/>
    </source>
</evidence>
<reference evidence="10 11" key="1">
    <citation type="submission" date="2019-08" db="EMBL/GenBank/DDBJ databases">
        <title>Archangium and Cystobacter genomes.</title>
        <authorList>
            <person name="Chen I.-C.K."/>
            <person name="Wielgoss S."/>
        </authorList>
    </citation>
    <scope>NUCLEOTIDE SEQUENCE [LARGE SCALE GENOMIC DNA]</scope>
    <source>
        <strain evidence="10 11">Cbm 6</strain>
    </source>
</reference>
<organism evidence="10 11">
    <name type="scientific">Archangium minus</name>
    <dbReference type="NCBI Taxonomy" id="83450"/>
    <lineage>
        <taxon>Bacteria</taxon>
        <taxon>Pseudomonadati</taxon>
        <taxon>Myxococcota</taxon>
        <taxon>Myxococcia</taxon>
        <taxon>Myxococcales</taxon>
        <taxon>Cystobacterineae</taxon>
        <taxon>Archangiaceae</taxon>
        <taxon>Archangium</taxon>
    </lineage>
</organism>
<evidence type="ECO:0000313" key="10">
    <source>
        <dbReference type="EMBL" id="WNG50014.1"/>
    </source>
</evidence>
<evidence type="ECO:0000313" key="11">
    <source>
        <dbReference type="Proteomes" id="UP001611383"/>
    </source>
</evidence>
<feature type="transmembrane region" description="Helical" evidence="9">
    <location>
        <begin position="177"/>
        <end position="201"/>
    </location>
</feature>
<keyword evidence="4" id="KW-0808">Transferase</keyword>
<evidence type="ECO:0000256" key="7">
    <source>
        <dbReference type="ARBA" id="ARBA00022989"/>
    </source>
</evidence>
<feature type="transmembrane region" description="Helical" evidence="9">
    <location>
        <begin position="13"/>
        <end position="29"/>
    </location>
</feature>
<name>A0ABY9X3N2_9BACT</name>
<dbReference type="RefSeq" id="WP_395808608.1">
    <property type="nucleotide sequence ID" value="NZ_CP043494.1"/>
</dbReference>
<accession>A0ABY9X3N2</accession>
<dbReference type="EMBL" id="CP043494">
    <property type="protein sequence ID" value="WNG50014.1"/>
    <property type="molecule type" value="Genomic_DNA"/>
</dbReference>
<keyword evidence="6" id="KW-0256">Endoplasmic reticulum</keyword>
<keyword evidence="11" id="KW-1185">Reference proteome</keyword>
<evidence type="ECO:0000256" key="4">
    <source>
        <dbReference type="ARBA" id="ARBA00022679"/>
    </source>
</evidence>
<feature type="transmembrane region" description="Helical" evidence="9">
    <location>
        <begin position="123"/>
        <end position="141"/>
    </location>
</feature>
<feature type="transmembrane region" description="Helical" evidence="9">
    <location>
        <begin position="213"/>
        <end position="239"/>
    </location>
</feature>
<evidence type="ECO:0000256" key="3">
    <source>
        <dbReference type="ARBA" id="ARBA00022676"/>
    </source>
</evidence>
<protein>
    <recommendedName>
        <fullName evidence="12">Alg9 family protein mannosyltransferase</fullName>
    </recommendedName>
</protein>
<dbReference type="Proteomes" id="UP001611383">
    <property type="component" value="Chromosome"/>
</dbReference>
<feature type="transmembrane region" description="Helical" evidence="9">
    <location>
        <begin position="50"/>
        <end position="69"/>
    </location>
</feature>
<sequence>MTPSSSLKPAWERWIPVVGVVLAVLVAVLKRGRQHPDELFQFLEPAHGLAFGYWLVTWEWVAGLRNWAVPGVLGGVLALCGKVGLVHPWAMASVVWGCCAAVQAWGTWALFRLVEERDGREAALLASAVHVTWGGWLLYAARPLADSLSVVPLLGSLLWAWRARARDGLREGFWCGALLGLAFVVRYPSAVFGGPIAVSLLRARRWRSVAGGAVGVGVVLLGLGLLDWLTWGALWHSAWKYFEFNVLHKGADAFGTKPWWWYFTSLAGMVPLLLAWHFGRGLARRDLLVGAFAFYLGVMTMLTHKELRFMAPLLPLFVAIAAGPAWRTLSQRVLSRRALGGLVGVYALSSLAAATVQMPGSVSREQIDATVFVGQQPDLTGFIVAGQQEWNAIGRFHLHRDVPLLVRPNKDLQDLDGPLTDPKFSHVLVIKDALRAQKLEADGFCVLRRWGPAVLWRRCPSPSFQRASQERLSSPSGP</sequence>
<comment type="subcellular location">
    <subcellularLocation>
        <location evidence="1">Endomembrane system</location>
        <topology evidence="1">Multi-pass membrane protein</topology>
    </subcellularLocation>
    <subcellularLocation>
        <location evidence="2">Endoplasmic reticulum membrane</location>
    </subcellularLocation>
</comment>
<keyword evidence="3" id="KW-0328">Glycosyltransferase</keyword>
<feature type="transmembrane region" description="Helical" evidence="9">
    <location>
        <begin position="309"/>
        <end position="326"/>
    </location>
</feature>
<evidence type="ECO:0000256" key="2">
    <source>
        <dbReference type="ARBA" id="ARBA00004586"/>
    </source>
</evidence>
<proteinExistence type="predicted"/>
<keyword evidence="5 9" id="KW-0812">Transmembrane</keyword>
<gene>
    <name evidence="10" type="ORF">F0U60_42260</name>
</gene>
<feature type="transmembrane region" description="Helical" evidence="9">
    <location>
        <begin position="338"/>
        <end position="356"/>
    </location>
</feature>
<feature type="transmembrane region" description="Helical" evidence="9">
    <location>
        <begin position="259"/>
        <end position="279"/>
    </location>
</feature>
<evidence type="ECO:0000256" key="6">
    <source>
        <dbReference type="ARBA" id="ARBA00022824"/>
    </source>
</evidence>
<evidence type="ECO:0008006" key="12">
    <source>
        <dbReference type="Google" id="ProtNLM"/>
    </source>
</evidence>
<dbReference type="PANTHER" id="PTHR22760">
    <property type="entry name" value="GLYCOSYLTRANSFERASE"/>
    <property type="match status" value="1"/>
</dbReference>
<evidence type="ECO:0000256" key="5">
    <source>
        <dbReference type="ARBA" id="ARBA00022692"/>
    </source>
</evidence>
<feature type="transmembrane region" description="Helical" evidence="9">
    <location>
        <begin position="286"/>
        <end position="303"/>
    </location>
</feature>
<feature type="transmembrane region" description="Helical" evidence="9">
    <location>
        <begin position="89"/>
        <end position="111"/>
    </location>
</feature>
<evidence type="ECO:0000256" key="1">
    <source>
        <dbReference type="ARBA" id="ARBA00004127"/>
    </source>
</evidence>
<keyword evidence="7 9" id="KW-1133">Transmembrane helix</keyword>